<accession>A0A023X5Q1</accession>
<dbReference type="RefSeq" id="WP_051589695.1">
    <property type="nucleotide sequence ID" value="NZ_CP007514.1"/>
</dbReference>
<dbReference type="InterPro" id="IPR012349">
    <property type="entry name" value="Split_barrel_FMN-bd"/>
</dbReference>
<dbReference type="HOGENOM" id="CLU_114921_1_0_11"/>
<dbReference type="EMBL" id="JAWXXX010000001">
    <property type="protein sequence ID" value="MDX5894797.1"/>
    <property type="molecule type" value="Genomic_DNA"/>
</dbReference>
<dbReference type="GO" id="GO:0016491">
    <property type="term" value="F:oxidoreductase activity"/>
    <property type="evidence" value="ECO:0007669"/>
    <property type="project" value="InterPro"/>
</dbReference>
<dbReference type="PANTHER" id="PTHR39428:SF1">
    <property type="entry name" value="F420H(2)-DEPENDENT QUINONE REDUCTASE RV1261C"/>
    <property type="match status" value="1"/>
</dbReference>
<evidence type="ECO:0000313" key="4">
    <source>
        <dbReference type="EMBL" id="MDX5894797.1"/>
    </source>
</evidence>
<evidence type="ECO:0000313" key="5">
    <source>
        <dbReference type="Proteomes" id="UP000025229"/>
    </source>
</evidence>
<dbReference type="NCBIfam" id="TIGR00026">
    <property type="entry name" value="hi_GC_TIGR00026"/>
    <property type="match status" value="1"/>
</dbReference>
<dbReference type="GO" id="GO:0070967">
    <property type="term" value="F:coenzyme F420 binding"/>
    <property type="evidence" value="ECO:0007669"/>
    <property type="project" value="TreeGrafter"/>
</dbReference>
<gene>
    <name evidence="3" type="ORF">RradSPS_2111</name>
    <name evidence="4" type="ORF">SIL72_12280</name>
</gene>
<dbReference type="STRING" id="42256.RradSPS_2111"/>
<dbReference type="Pfam" id="PF04075">
    <property type="entry name" value="F420H2_quin_red"/>
    <property type="match status" value="1"/>
</dbReference>
<dbReference type="GO" id="GO:0005886">
    <property type="term" value="C:plasma membrane"/>
    <property type="evidence" value="ECO:0007669"/>
    <property type="project" value="TreeGrafter"/>
</dbReference>
<dbReference type="Proteomes" id="UP001281130">
    <property type="component" value="Unassembled WGS sequence"/>
</dbReference>
<comment type="similarity">
    <text evidence="1">Belongs to the F420H(2)-dependent quinone reductase family.</text>
</comment>
<dbReference type="PANTHER" id="PTHR39428">
    <property type="entry name" value="F420H(2)-DEPENDENT QUINONE REDUCTASE RV1261C"/>
    <property type="match status" value="1"/>
</dbReference>
<comment type="catalytic activity">
    <reaction evidence="2">
        <text>oxidized coenzyme F420-(gamma-L-Glu)(n) + a quinol + H(+) = reduced coenzyme F420-(gamma-L-Glu)(n) + a quinone</text>
        <dbReference type="Rhea" id="RHEA:39663"/>
        <dbReference type="Rhea" id="RHEA-COMP:12939"/>
        <dbReference type="Rhea" id="RHEA-COMP:14378"/>
        <dbReference type="ChEBI" id="CHEBI:15378"/>
        <dbReference type="ChEBI" id="CHEBI:24646"/>
        <dbReference type="ChEBI" id="CHEBI:132124"/>
        <dbReference type="ChEBI" id="CHEBI:133980"/>
        <dbReference type="ChEBI" id="CHEBI:139511"/>
    </reaction>
</comment>
<evidence type="ECO:0000313" key="3">
    <source>
        <dbReference type="EMBL" id="AHY47394.1"/>
    </source>
</evidence>
<dbReference type="eggNOG" id="COG4405">
    <property type="taxonomic scope" value="Bacteria"/>
</dbReference>
<proteinExistence type="inferred from homology"/>
<dbReference type="AlphaFoldDB" id="A0A023X5Q1"/>
<dbReference type="EMBL" id="CP007514">
    <property type="protein sequence ID" value="AHY47394.1"/>
    <property type="molecule type" value="Genomic_DNA"/>
</dbReference>
<sequence length="152" mass="16936">MARGRAYNPLIRNVQRFAAKLHVALFKRTNGRLGGRMLGSPVLVLVTRGRRTGALRETPLLYLDVDGDRTGDLAVVASNGGTAGHPAWYLNLMAQGRAEVIAAGERFPVVARLVEGRSRHELWQRLVAMYPSYADYQRKTDRTIPVVLLKRV</sequence>
<dbReference type="InterPro" id="IPR004378">
    <property type="entry name" value="F420H2_quin_Rdtase"/>
</dbReference>
<name>A0A023X5Q1_RUBRA</name>
<dbReference type="Proteomes" id="UP000025229">
    <property type="component" value="Chromosome"/>
</dbReference>
<evidence type="ECO:0000256" key="2">
    <source>
        <dbReference type="ARBA" id="ARBA00049106"/>
    </source>
</evidence>
<evidence type="ECO:0000256" key="1">
    <source>
        <dbReference type="ARBA" id="ARBA00008710"/>
    </source>
</evidence>
<dbReference type="KEGG" id="rrd:RradSPS_2111"/>
<reference evidence="4" key="2">
    <citation type="submission" date="2023-11" db="EMBL/GenBank/DDBJ databases">
        <title>MicrobeMod: A computational toolkit for identifying prokaryotic methylation and restriction-modification with nanopore sequencing.</title>
        <authorList>
            <person name="Crits-Christoph A."/>
            <person name="Kang S.C."/>
            <person name="Lee H."/>
            <person name="Ostrov N."/>
        </authorList>
    </citation>
    <scope>NUCLEOTIDE SEQUENCE</scope>
    <source>
        <strain evidence="4">ATCC 51242</strain>
    </source>
</reference>
<dbReference type="OrthoDB" id="8225825at2"/>
<protein>
    <submittedName>
        <fullName evidence="3">Deazaflavin-dependent oxidoreductase, nitroreductase family</fullName>
    </submittedName>
    <submittedName>
        <fullName evidence="4">Nitroreductase family deazaflavin-dependent oxidoreductase</fullName>
    </submittedName>
</protein>
<dbReference type="Gene3D" id="2.30.110.10">
    <property type="entry name" value="Electron Transport, Fmn-binding Protein, Chain A"/>
    <property type="match status" value="1"/>
</dbReference>
<organism evidence="3 5">
    <name type="scientific">Rubrobacter radiotolerans</name>
    <name type="common">Arthrobacter radiotolerans</name>
    <dbReference type="NCBI Taxonomy" id="42256"/>
    <lineage>
        <taxon>Bacteria</taxon>
        <taxon>Bacillati</taxon>
        <taxon>Actinomycetota</taxon>
        <taxon>Rubrobacteria</taxon>
        <taxon>Rubrobacterales</taxon>
        <taxon>Rubrobacteraceae</taxon>
        <taxon>Rubrobacter</taxon>
    </lineage>
</organism>
<keyword evidence="5" id="KW-1185">Reference proteome</keyword>
<reference evidence="3 5" key="1">
    <citation type="submission" date="2014-03" db="EMBL/GenBank/DDBJ databases">
        <title>Complete genome sequence of the Radio-Resistant Rubrobacter radiotolerans RSPS-4.</title>
        <authorList>
            <person name="Egas C.C."/>
            <person name="Barroso C.C."/>
            <person name="Froufe H.J.C."/>
            <person name="Pacheco J.J."/>
            <person name="Albuquerque L.L."/>
            <person name="da Costa M.M.S."/>
        </authorList>
    </citation>
    <scope>NUCLEOTIDE SEQUENCE [LARGE SCALE GENOMIC DNA]</scope>
    <source>
        <strain evidence="3 5">RSPS-4</strain>
    </source>
</reference>